<reference evidence="1 2" key="1">
    <citation type="journal article" date="2019" name="Int. J. Syst. Evol. Microbiol.">
        <title>The Global Catalogue of Microorganisms (GCM) 10K type strain sequencing project: providing services to taxonomists for standard genome sequencing and annotation.</title>
        <authorList>
            <consortium name="The Broad Institute Genomics Platform"/>
            <consortium name="The Broad Institute Genome Sequencing Center for Infectious Disease"/>
            <person name="Wu L."/>
            <person name="Ma J."/>
        </authorList>
    </citation>
    <scope>NUCLEOTIDE SEQUENCE [LARGE SCALE GENOMIC DNA]</scope>
    <source>
        <strain evidence="1 2">DT55</strain>
    </source>
</reference>
<sequence>MRSVEGGHVLINVSVAGRVVLFSAGGLPASRQVKHESTLYHFIVQTHLVVSSFRVELEKAKLYSVVRFRSYKQRTHVWQISPVREAMAAAAFCSSVE</sequence>
<accession>A0ABD5WWA8</accession>
<keyword evidence="2" id="KW-1185">Reference proteome</keyword>
<dbReference type="Proteomes" id="UP001596388">
    <property type="component" value="Unassembled WGS sequence"/>
</dbReference>
<evidence type="ECO:0000313" key="2">
    <source>
        <dbReference type="Proteomes" id="UP001596388"/>
    </source>
</evidence>
<dbReference type="GeneID" id="79271832"/>
<proteinExistence type="predicted"/>
<comment type="caution">
    <text evidence="1">The sequence shown here is derived from an EMBL/GenBank/DDBJ whole genome shotgun (WGS) entry which is preliminary data.</text>
</comment>
<evidence type="ECO:0000313" key="1">
    <source>
        <dbReference type="EMBL" id="MFC7095854.1"/>
    </source>
</evidence>
<dbReference type="AlphaFoldDB" id="A0ABD5WWA8"/>
<name>A0ABD5WWA8_9EURY</name>
<dbReference type="EMBL" id="JBHTAG010000001">
    <property type="protein sequence ID" value="MFC7095854.1"/>
    <property type="molecule type" value="Genomic_DNA"/>
</dbReference>
<gene>
    <name evidence="1" type="ORF">ACFQKD_00920</name>
</gene>
<organism evidence="1 2">
    <name type="scientific">Halobaculum marinum</name>
    <dbReference type="NCBI Taxonomy" id="3031996"/>
    <lineage>
        <taxon>Archaea</taxon>
        <taxon>Methanobacteriati</taxon>
        <taxon>Methanobacteriota</taxon>
        <taxon>Stenosarchaea group</taxon>
        <taxon>Halobacteria</taxon>
        <taxon>Halobacteriales</taxon>
        <taxon>Haloferacaceae</taxon>
        <taxon>Halobaculum</taxon>
    </lineage>
</organism>
<protein>
    <submittedName>
        <fullName evidence="1">Uncharacterized protein</fullName>
    </submittedName>
</protein>
<dbReference type="RefSeq" id="WP_276239839.1">
    <property type="nucleotide sequence ID" value="NZ_CP119991.1"/>
</dbReference>